<gene>
    <name evidence="1" type="ordered locus">Os08g0459366</name>
    <name evidence="1" type="ORF">OSNPB_080459366</name>
</gene>
<evidence type="ECO:0000313" key="1">
    <source>
        <dbReference type="EMBL" id="BAT05752.1"/>
    </source>
</evidence>
<evidence type="ECO:0000313" key="2">
    <source>
        <dbReference type="Proteomes" id="UP000059680"/>
    </source>
</evidence>
<dbReference type="InParanoid" id="A0A0P0XGF3"/>
<proteinExistence type="predicted"/>
<reference evidence="1 2" key="3">
    <citation type="journal article" date="2013" name="Rice">
        <title>Improvement of the Oryza sativa Nipponbare reference genome using next generation sequence and optical map data.</title>
        <authorList>
            <person name="Kawahara Y."/>
            <person name="de la Bastide M."/>
            <person name="Hamilton J.P."/>
            <person name="Kanamori H."/>
            <person name="McCombie W.R."/>
            <person name="Ouyang S."/>
            <person name="Schwartz D.C."/>
            <person name="Tanaka T."/>
            <person name="Wu J."/>
            <person name="Zhou S."/>
            <person name="Childs K.L."/>
            <person name="Davidson R.M."/>
            <person name="Lin H."/>
            <person name="Quesada-Ocampo L."/>
            <person name="Vaillancourt B."/>
            <person name="Sakai H."/>
            <person name="Lee S.S."/>
            <person name="Kim J."/>
            <person name="Numa H."/>
            <person name="Itoh T."/>
            <person name="Buell C.R."/>
            <person name="Matsumoto T."/>
        </authorList>
    </citation>
    <scope>NUCLEOTIDE SEQUENCE [LARGE SCALE GENOMIC DNA]</scope>
    <source>
        <strain evidence="2">cv. Nipponbare</strain>
    </source>
</reference>
<keyword evidence="2" id="KW-1185">Reference proteome</keyword>
<dbReference type="EMBL" id="AP014964">
    <property type="protein sequence ID" value="BAT05752.1"/>
    <property type="molecule type" value="Genomic_DNA"/>
</dbReference>
<organism evidence="1 2">
    <name type="scientific">Oryza sativa subsp. japonica</name>
    <name type="common">Rice</name>
    <dbReference type="NCBI Taxonomy" id="39947"/>
    <lineage>
        <taxon>Eukaryota</taxon>
        <taxon>Viridiplantae</taxon>
        <taxon>Streptophyta</taxon>
        <taxon>Embryophyta</taxon>
        <taxon>Tracheophyta</taxon>
        <taxon>Spermatophyta</taxon>
        <taxon>Magnoliopsida</taxon>
        <taxon>Liliopsida</taxon>
        <taxon>Poales</taxon>
        <taxon>Poaceae</taxon>
        <taxon>BOP clade</taxon>
        <taxon>Oryzoideae</taxon>
        <taxon>Oryzeae</taxon>
        <taxon>Oryzinae</taxon>
        <taxon>Oryza</taxon>
        <taxon>Oryza sativa</taxon>
    </lineage>
</organism>
<accession>A0A0P0XGF3</accession>
<protein>
    <submittedName>
        <fullName evidence="1">Os08g0459366 protein</fullName>
    </submittedName>
</protein>
<dbReference type="PaxDb" id="39947-A0A0P0XGF3"/>
<reference evidence="1 2" key="2">
    <citation type="journal article" date="2013" name="Plant Cell Physiol.">
        <title>Rice Annotation Project Database (RAP-DB): an integrative and interactive database for rice genomics.</title>
        <authorList>
            <person name="Sakai H."/>
            <person name="Lee S.S."/>
            <person name="Tanaka T."/>
            <person name="Numa H."/>
            <person name="Kim J."/>
            <person name="Kawahara Y."/>
            <person name="Wakimoto H."/>
            <person name="Yang C.C."/>
            <person name="Iwamoto M."/>
            <person name="Abe T."/>
            <person name="Yamada Y."/>
            <person name="Muto A."/>
            <person name="Inokuchi H."/>
            <person name="Ikemura T."/>
            <person name="Matsumoto T."/>
            <person name="Sasaki T."/>
            <person name="Itoh T."/>
        </authorList>
    </citation>
    <scope>NUCLEOTIDE SEQUENCE [LARGE SCALE GENOMIC DNA]</scope>
    <source>
        <strain evidence="2">cv. Nipponbare</strain>
    </source>
</reference>
<sequence>MVSTRRIEPPEMDMALVACGHGWDGASDAACSVQRRMWVGGVSSRGGGYGRRRPEPRFVEVLGRWERRIGSPFD</sequence>
<reference evidence="2" key="1">
    <citation type="journal article" date="2005" name="Nature">
        <title>The map-based sequence of the rice genome.</title>
        <authorList>
            <consortium name="International rice genome sequencing project (IRGSP)"/>
            <person name="Matsumoto T."/>
            <person name="Wu J."/>
            <person name="Kanamori H."/>
            <person name="Katayose Y."/>
            <person name="Fujisawa M."/>
            <person name="Namiki N."/>
            <person name="Mizuno H."/>
            <person name="Yamamoto K."/>
            <person name="Antonio B.A."/>
            <person name="Baba T."/>
            <person name="Sakata K."/>
            <person name="Nagamura Y."/>
            <person name="Aoki H."/>
            <person name="Arikawa K."/>
            <person name="Arita K."/>
            <person name="Bito T."/>
            <person name="Chiden Y."/>
            <person name="Fujitsuka N."/>
            <person name="Fukunaka R."/>
            <person name="Hamada M."/>
            <person name="Harada C."/>
            <person name="Hayashi A."/>
            <person name="Hijishita S."/>
            <person name="Honda M."/>
            <person name="Hosokawa S."/>
            <person name="Ichikawa Y."/>
            <person name="Idonuma A."/>
            <person name="Iijima M."/>
            <person name="Ikeda M."/>
            <person name="Ikeno M."/>
            <person name="Ito K."/>
            <person name="Ito S."/>
            <person name="Ito T."/>
            <person name="Ito Y."/>
            <person name="Ito Y."/>
            <person name="Iwabuchi A."/>
            <person name="Kamiya K."/>
            <person name="Karasawa W."/>
            <person name="Kurita K."/>
            <person name="Katagiri S."/>
            <person name="Kikuta A."/>
            <person name="Kobayashi H."/>
            <person name="Kobayashi N."/>
            <person name="Machita K."/>
            <person name="Maehara T."/>
            <person name="Masukawa M."/>
            <person name="Mizubayashi T."/>
            <person name="Mukai Y."/>
            <person name="Nagasaki H."/>
            <person name="Nagata Y."/>
            <person name="Naito S."/>
            <person name="Nakashima M."/>
            <person name="Nakama Y."/>
            <person name="Nakamichi Y."/>
            <person name="Nakamura M."/>
            <person name="Meguro A."/>
            <person name="Negishi M."/>
            <person name="Ohta I."/>
            <person name="Ohta T."/>
            <person name="Okamoto M."/>
            <person name="Ono N."/>
            <person name="Saji S."/>
            <person name="Sakaguchi M."/>
            <person name="Sakai K."/>
            <person name="Shibata M."/>
            <person name="Shimokawa T."/>
            <person name="Song J."/>
            <person name="Takazaki Y."/>
            <person name="Terasawa K."/>
            <person name="Tsugane M."/>
            <person name="Tsuji K."/>
            <person name="Ueda S."/>
            <person name="Waki K."/>
            <person name="Yamagata H."/>
            <person name="Yamamoto M."/>
            <person name="Yamamoto S."/>
            <person name="Yamane H."/>
            <person name="Yoshiki S."/>
            <person name="Yoshihara R."/>
            <person name="Yukawa K."/>
            <person name="Zhong H."/>
            <person name="Yano M."/>
            <person name="Yuan Q."/>
            <person name="Ouyang S."/>
            <person name="Liu J."/>
            <person name="Jones K.M."/>
            <person name="Gansberger K."/>
            <person name="Moffat K."/>
            <person name="Hill J."/>
            <person name="Bera J."/>
            <person name="Fadrosh D."/>
            <person name="Jin S."/>
            <person name="Johri S."/>
            <person name="Kim M."/>
            <person name="Overton L."/>
            <person name="Reardon M."/>
            <person name="Tsitrin T."/>
            <person name="Vuong H."/>
            <person name="Weaver B."/>
            <person name="Ciecko A."/>
            <person name="Tallon L."/>
            <person name="Jackson J."/>
            <person name="Pai G."/>
            <person name="Aken S.V."/>
            <person name="Utterback T."/>
            <person name="Reidmuller S."/>
            <person name="Feldblyum T."/>
            <person name="Hsiao J."/>
            <person name="Zismann V."/>
            <person name="Iobst S."/>
            <person name="de Vazeille A.R."/>
            <person name="Buell C.R."/>
            <person name="Ying K."/>
            <person name="Li Y."/>
            <person name="Lu T."/>
            <person name="Huang Y."/>
            <person name="Zhao Q."/>
            <person name="Feng Q."/>
            <person name="Zhang L."/>
            <person name="Zhu J."/>
            <person name="Weng Q."/>
            <person name="Mu J."/>
            <person name="Lu Y."/>
            <person name="Fan D."/>
            <person name="Liu Y."/>
            <person name="Guan J."/>
            <person name="Zhang Y."/>
            <person name="Yu S."/>
            <person name="Liu X."/>
            <person name="Zhang Y."/>
            <person name="Hong G."/>
            <person name="Han B."/>
            <person name="Choisne N."/>
            <person name="Demange N."/>
            <person name="Orjeda G."/>
            <person name="Samain S."/>
            <person name="Cattolico L."/>
            <person name="Pelletier E."/>
            <person name="Couloux A."/>
            <person name="Segurens B."/>
            <person name="Wincker P."/>
            <person name="D'Hont A."/>
            <person name="Scarpelli C."/>
            <person name="Weissenbach J."/>
            <person name="Salanoubat M."/>
            <person name="Quetier F."/>
            <person name="Yu Y."/>
            <person name="Kim H.R."/>
            <person name="Rambo T."/>
            <person name="Currie J."/>
            <person name="Collura K."/>
            <person name="Luo M."/>
            <person name="Yang T."/>
            <person name="Ammiraju J.S.S."/>
            <person name="Engler F."/>
            <person name="Soderlund C."/>
            <person name="Wing R.A."/>
            <person name="Palmer L.E."/>
            <person name="de la Bastide M."/>
            <person name="Spiegel L."/>
            <person name="Nascimento L."/>
            <person name="Zutavern T."/>
            <person name="O'Shaughnessy A."/>
            <person name="Dike S."/>
            <person name="Dedhia N."/>
            <person name="Preston R."/>
            <person name="Balija V."/>
            <person name="McCombie W.R."/>
            <person name="Chow T."/>
            <person name="Chen H."/>
            <person name="Chung M."/>
            <person name="Chen C."/>
            <person name="Shaw J."/>
            <person name="Wu H."/>
            <person name="Hsiao K."/>
            <person name="Chao Y."/>
            <person name="Chu M."/>
            <person name="Cheng C."/>
            <person name="Hour A."/>
            <person name="Lee P."/>
            <person name="Lin S."/>
            <person name="Lin Y."/>
            <person name="Liou J."/>
            <person name="Liu S."/>
            <person name="Hsing Y."/>
            <person name="Raghuvanshi S."/>
            <person name="Mohanty A."/>
            <person name="Bharti A.K."/>
            <person name="Gaur A."/>
            <person name="Gupta V."/>
            <person name="Kumar D."/>
            <person name="Ravi V."/>
            <person name="Vij S."/>
            <person name="Kapur A."/>
            <person name="Khurana P."/>
            <person name="Khurana P."/>
            <person name="Khurana J.P."/>
            <person name="Tyagi A.K."/>
            <person name="Gaikwad K."/>
            <person name="Singh A."/>
            <person name="Dalal V."/>
            <person name="Srivastava S."/>
            <person name="Dixit A."/>
            <person name="Pal A.K."/>
            <person name="Ghazi I.A."/>
            <person name="Yadav M."/>
            <person name="Pandit A."/>
            <person name="Bhargava A."/>
            <person name="Sureshbabu K."/>
            <person name="Batra K."/>
            <person name="Sharma T.R."/>
            <person name="Mohapatra T."/>
            <person name="Singh N.K."/>
            <person name="Messing J."/>
            <person name="Nelson A.B."/>
            <person name="Fuks G."/>
            <person name="Kavchok S."/>
            <person name="Keizer G."/>
            <person name="Linton E."/>
            <person name="Llaca V."/>
            <person name="Song R."/>
            <person name="Tanyolac B."/>
            <person name="Young S."/>
            <person name="Ho-Il K."/>
            <person name="Hahn J.H."/>
            <person name="Sangsakoo G."/>
            <person name="Vanavichit A."/>
            <person name="de Mattos Luiz.A.T."/>
            <person name="Zimmer P.D."/>
            <person name="Malone G."/>
            <person name="Dellagostin O."/>
            <person name="de Oliveira A.C."/>
            <person name="Bevan M."/>
            <person name="Bancroft I."/>
            <person name="Minx P."/>
            <person name="Cordum H."/>
            <person name="Wilson R."/>
            <person name="Cheng Z."/>
            <person name="Jin W."/>
            <person name="Jiang J."/>
            <person name="Leong S.A."/>
            <person name="Iwama H."/>
            <person name="Gojobori T."/>
            <person name="Itoh T."/>
            <person name="Niimura Y."/>
            <person name="Fujii Y."/>
            <person name="Habara T."/>
            <person name="Sakai H."/>
            <person name="Sato Y."/>
            <person name="Wilson G."/>
            <person name="Kumar K."/>
            <person name="McCouch S."/>
            <person name="Juretic N."/>
            <person name="Hoen D."/>
            <person name="Wright S."/>
            <person name="Bruskiewich R."/>
            <person name="Bureau T."/>
            <person name="Miyao A."/>
            <person name="Hirochika H."/>
            <person name="Nishikawa T."/>
            <person name="Kadowaki K."/>
            <person name="Sugiura M."/>
            <person name="Burr B."/>
            <person name="Sasaki T."/>
        </authorList>
    </citation>
    <scope>NUCLEOTIDE SEQUENCE [LARGE SCALE GENOMIC DNA]</scope>
    <source>
        <strain evidence="2">cv. Nipponbare</strain>
    </source>
</reference>
<dbReference type="AlphaFoldDB" id="A0A0P0XGF3"/>
<name>A0A0P0XGF3_ORYSJ</name>
<dbReference type="Proteomes" id="UP000059680">
    <property type="component" value="Chromosome 8"/>
</dbReference>